<proteinExistence type="predicted"/>
<organism evidence="1">
    <name type="scientific">marine sediment metagenome</name>
    <dbReference type="NCBI Taxonomy" id="412755"/>
    <lineage>
        <taxon>unclassified sequences</taxon>
        <taxon>metagenomes</taxon>
        <taxon>ecological metagenomes</taxon>
    </lineage>
</organism>
<name>X1VVG7_9ZZZZ</name>
<protein>
    <submittedName>
        <fullName evidence="1">Uncharacterized protein</fullName>
    </submittedName>
</protein>
<evidence type="ECO:0000313" key="1">
    <source>
        <dbReference type="EMBL" id="GAJ21971.1"/>
    </source>
</evidence>
<reference evidence="1" key="1">
    <citation type="journal article" date="2014" name="Front. Microbiol.">
        <title>High frequency of phylogenetically diverse reductive dehalogenase-homologous genes in deep subseafloor sedimentary metagenomes.</title>
        <authorList>
            <person name="Kawai M."/>
            <person name="Futagami T."/>
            <person name="Toyoda A."/>
            <person name="Takaki Y."/>
            <person name="Nishi S."/>
            <person name="Hori S."/>
            <person name="Arai W."/>
            <person name="Tsubouchi T."/>
            <person name="Morono Y."/>
            <person name="Uchiyama I."/>
            <person name="Ito T."/>
            <person name="Fujiyama A."/>
            <person name="Inagaki F."/>
            <person name="Takami H."/>
        </authorList>
    </citation>
    <scope>NUCLEOTIDE SEQUENCE</scope>
    <source>
        <strain evidence="1">Expedition CK06-06</strain>
    </source>
</reference>
<feature type="non-terminal residue" evidence="1">
    <location>
        <position position="1"/>
    </location>
</feature>
<dbReference type="AlphaFoldDB" id="X1VVG7"/>
<accession>X1VVG7</accession>
<gene>
    <name evidence="1" type="ORF">S12H4_61664</name>
</gene>
<sequence length="42" mass="4800">EMYPDKVVVISNVPRYAEVIENGVGHYFYNPAKAPADRVVYE</sequence>
<comment type="caution">
    <text evidence="1">The sequence shown here is derived from an EMBL/GenBank/DDBJ whole genome shotgun (WGS) entry which is preliminary data.</text>
</comment>
<dbReference type="EMBL" id="BARW01041023">
    <property type="protein sequence ID" value="GAJ21971.1"/>
    <property type="molecule type" value="Genomic_DNA"/>
</dbReference>